<dbReference type="STRING" id="451379.A0A0N5A8Z6"/>
<sequence length="334" mass="38558">MHGVQRNRSFSDVAQEALAQISKHCSQLNQQKWRSTIVQRYNEVQLIIDNDLFLITPDRRSTRLNSVQQLSLIQMLCTYFNEKEVEPHSFQYANFETIFCGREGETLLHEIRISILQKLCSLALQYPCYSLFILVATWLHKIGNSRPYAQEFIGYLVNHFVCGPSNLNLHLYLMPLGEKAEEFAAYFVTYAVTLTTIKSVLMSVLEYWLCENESSRILAVIREKPIIAKFFADNTFGALIVYDCLVGESSRTALHGIISEVFVNWPDNPPLQLFPSIKESAAKQMELNGDVLRYHVHLALKRGYMTKKDISDFLESPDMRLRFNCLLEFCDETI</sequence>
<dbReference type="AlphaFoldDB" id="A0A0N5A8Z6"/>
<organism evidence="1 2">
    <name type="scientific">Syphacia muris</name>
    <dbReference type="NCBI Taxonomy" id="451379"/>
    <lineage>
        <taxon>Eukaryota</taxon>
        <taxon>Metazoa</taxon>
        <taxon>Ecdysozoa</taxon>
        <taxon>Nematoda</taxon>
        <taxon>Chromadorea</taxon>
        <taxon>Rhabditida</taxon>
        <taxon>Spirurina</taxon>
        <taxon>Oxyuridomorpha</taxon>
        <taxon>Oxyuroidea</taxon>
        <taxon>Oxyuridae</taxon>
        <taxon>Syphacia</taxon>
    </lineage>
</organism>
<name>A0A0N5A8Z6_9BILA</name>
<dbReference type="InterPro" id="IPR027844">
    <property type="entry name" value="INTS15"/>
</dbReference>
<evidence type="ECO:0000313" key="1">
    <source>
        <dbReference type="Proteomes" id="UP000046393"/>
    </source>
</evidence>
<reference evidence="2" key="1">
    <citation type="submission" date="2017-02" db="UniProtKB">
        <authorList>
            <consortium name="WormBaseParasite"/>
        </authorList>
    </citation>
    <scope>IDENTIFICATION</scope>
</reference>
<evidence type="ECO:0000313" key="2">
    <source>
        <dbReference type="WBParaSite" id="SMUV_0000056001-mRNA-1"/>
    </source>
</evidence>
<dbReference type="PANTHER" id="PTHR14540">
    <property type="entry name" value="INTEGRATOR COMPLEX SUBUNIT 15"/>
    <property type="match status" value="1"/>
</dbReference>
<dbReference type="WBParaSite" id="SMUV_0000056001-mRNA-1">
    <property type="protein sequence ID" value="SMUV_0000056001-mRNA-1"/>
    <property type="gene ID" value="SMUV_0000056001"/>
</dbReference>
<dbReference type="PANTHER" id="PTHR14540:SF2">
    <property type="entry name" value="INTEGRATOR COMPLEX SUBUNIT 15"/>
    <property type="match status" value="1"/>
</dbReference>
<dbReference type="Proteomes" id="UP000046393">
    <property type="component" value="Unplaced"/>
</dbReference>
<accession>A0A0N5A8Z6</accession>
<protein>
    <submittedName>
        <fullName evidence="2">Rab-GAP TBC domain-containing protein</fullName>
    </submittedName>
</protein>
<keyword evidence="1" id="KW-1185">Reference proteome</keyword>
<dbReference type="Pfam" id="PF14964">
    <property type="entry name" value="INTS15"/>
    <property type="match status" value="1"/>
</dbReference>
<proteinExistence type="predicted"/>